<name>A0AAJ4TBB7_AGRTU</name>
<feature type="transmembrane region" description="Helical" evidence="1">
    <location>
        <begin position="231"/>
        <end position="250"/>
    </location>
</feature>
<dbReference type="GO" id="GO:0016747">
    <property type="term" value="F:acyltransferase activity, transferring groups other than amino-acyl groups"/>
    <property type="evidence" value="ECO:0007669"/>
    <property type="project" value="InterPro"/>
</dbReference>
<dbReference type="RefSeq" id="WP_115064226.1">
    <property type="nucleotide sequence ID" value="NZ_CP049217.1"/>
</dbReference>
<feature type="transmembrane region" description="Helical" evidence="1">
    <location>
        <begin position="256"/>
        <end position="275"/>
    </location>
</feature>
<feature type="domain" description="Acyltransferase 3" evidence="2">
    <location>
        <begin position="18"/>
        <end position="329"/>
    </location>
</feature>
<evidence type="ECO:0000256" key="1">
    <source>
        <dbReference type="SAM" id="Phobius"/>
    </source>
</evidence>
<proteinExistence type="predicted"/>
<dbReference type="GO" id="GO:0016020">
    <property type="term" value="C:membrane"/>
    <property type="evidence" value="ECO:0007669"/>
    <property type="project" value="TreeGrafter"/>
</dbReference>
<evidence type="ECO:0000313" key="4">
    <source>
        <dbReference type="Proteomes" id="UP000663946"/>
    </source>
</evidence>
<keyword evidence="3" id="KW-0012">Acyltransferase</keyword>
<feature type="transmembrane region" description="Helical" evidence="1">
    <location>
        <begin position="21"/>
        <end position="38"/>
    </location>
</feature>
<sequence length="356" mass="40118">MVSKLLKEHRAPSDNFGGLRLIAAILVIFGHSYPLTGAQVTGYLGNPISTLAVKIFFVISGYLISESWTRDPDVIRYFWRRALRIFPGLVVLVAISVFIVGPVFSKLSLGEYFSANETWRYLDNIVLLPNYFLPGLFGGNVYPNAVNGSLWTLPVEFAMYIATPLVLVFFRSTFSIGAFAFFLSFVAVCFTRVWVPASVPVFWGTNLINALEMAPYFFWGAFYKKCEKNYNCFNLQISLVAIVILPLLAIDWAVSEIIALIVVPYVTLSLGNAQLPRLGFFDRFGDLSYGTYLYGFLVQQIVASLFPLSNHWSNFLISVVPSLFLAVLSWHLVEKRFLKLKPSSMERREMEKTAPA</sequence>
<dbReference type="GO" id="GO:0000271">
    <property type="term" value="P:polysaccharide biosynthetic process"/>
    <property type="evidence" value="ECO:0007669"/>
    <property type="project" value="TreeGrafter"/>
</dbReference>
<feature type="transmembrane region" description="Helical" evidence="1">
    <location>
        <begin position="44"/>
        <end position="64"/>
    </location>
</feature>
<feature type="transmembrane region" description="Helical" evidence="1">
    <location>
        <begin position="287"/>
        <end position="306"/>
    </location>
</feature>
<feature type="transmembrane region" description="Helical" evidence="1">
    <location>
        <begin position="150"/>
        <end position="170"/>
    </location>
</feature>
<dbReference type="InterPro" id="IPR002656">
    <property type="entry name" value="Acyl_transf_3_dom"/>
</dbReference>
<keyword evidence="1" id="KW-0812">Transmembrane</keyword>
<feature type="transmembrane region" description="Helical" evidence="1">
    <location>
        <begin position="177"/>
        <end position="195"/>
    </location>
</feature>
<dbReference type="InterPro" id="IPR050879">
    <property type="entry name" value="Acyltransferase_3"/>
</dbReference>
<keyword evidence="1" id="KW-0472">Membrane</keyword>
<dbReference type="PANTHER" id="PTHR23028:SF53">
    <property type="entry name" value="ACYL_TRANSF_3 DOMAIN-CONTAINING PROTEIN"/>
    <property type="match status" value="1"/>
</dbReference>
<evidence type="ECO:0000259" key="2">
    <source>
        <dbReference type="Pfam" id="PF01757"/>
    </source>
</evidence>
<dbReference type="EMBL" id="CP049217">
    <property type="protein sequence ID" value="QTG14805.1"/>
    <property type="molecule type" value="Genomic_DNA"/>
</dbReference>
<keyword evidence="1" id="KW-1133">Transmembrane helix</keyword>
<accession>A0AAJ4TBB7</accession>
<dbReference type="Proteomes" id="UP000663946">
    <property type="component" value="Chromosome 2"/>
</dbReference>
<feature type="transmembrane region" description="Helical" evidence="1">
    <location>
        <begin position="85"/>
        <end position="104"/>
    </location>
</feature>
<dbReference type="PANTHER" id="PTHR23028">
    <property type="entry name" value="ACETYLTRANSFERASE"/>
    <property type="match status" value="1"/>
</dbReference>
<feature type="transmembrane region" description="Helical" evidence="1">
    <location>
        <begin position="312"/>
        <end position="333"/>
    </location>
</feature>
<dbReference type="AlphaFoldDB" id="A0AAJ4TBB7"/>
<organism evidence="3 4">
    <name type="scientific">Agrobacterium tumefaciens</name>
    <dbReference type="NCBI Taxonomy" id="358"/>
    <lineage>
        <taxon>Bacteria</taxon>
        <taxon>Pseudomonadati</taxon>
        <taxon>Pseudomonadota</taxon>
        <taxon>Alphaproteobacteria</taxon>
        <taxon>Hyphomicrobiales</taxon>
        <taxon>Rhizobiaceae</taxon>
        <taxon>Rhizobium/Agrobacterium group</taxon>
        <taxon>Agrobacterium</taxon>
        <taxon>Agrobacterium tumefaciens complex</taxon>
    </lineage>
</organism>
<evidence type="ECO:0000313" key="3">
    <source>
        <dbReference type="EMBL" id="QTG14805.1"/>
    </source>
</evidence>
<gene>
    <name evidence="3" type="ORF">G6M86_16005</name>
</gene>
<dbReference type="Pfam" id="PF01757">
    <property type="entry name" value="Acyl_transf_3"/>
    <property type="match status" value="1"/>
</dbReference>
<protein>
    <submittedName>
        <fullName evidence="3">Acyltransferase</fullName>
    </submittedName>
</protein>
<keyword evidence="3" id="KW-0808">Transferase</keyword>
<feature type="transmembrane region" description="Helical" evidence="1">
    <location>
        <begin position="201"/>
        <end position="219"/>
    </location>
</feature>
<reference evidence="3" key="1">
    <citation type="submission" date="2020-02" db="EMBL/GenBank/DDBJ databases">
        <title>Unexpected conservation and global transmission of agrobacterial virulence plasmids.</title>
        <authorList>
            <person name="Weisberg A.J."/>
            <person name="Davis E.W. II"/>
            <person name="Tabima J.R."/>
            <person name="Belcher M.S."/>
            <person name="Miller M."/>
            <person name="Kuo C.-H."/>
            <person name="Loper J.E."/>
            <person name="Grunwald N.J."/>
            <person name="Putnam M.L."/>
            <person name="Chang J.H."/>
        </authorList>
    </citation>
    <scope>NUCLEOTIDE SEQUENCE</scope>
    <source>
        <strain evidence="3">Q15/94</strain>
    </source>
</reference>